<evidence type="ECO:0000256" key="1">
    <source>
        <dbReference type="SAM" id="MobiDB-lite"/>
    </source>
</evidence>
<accession>A0AAE2C9A0</accession>
<keyword evidence="3" id="KW-1185">Reference proteome</keyword>
<feature type="compositionally biased region" description="Pro residues" evidence="1">
    <location>
        <begin position="34"/>
        <end position="46"/>
    </location>
</feature>
<feature type="region of interest" description="Disordered" evidence="1">
    <location>
        <begin position="14"/>
        <end position="55"/>
    </location>
</feature>
<dbReference type="Proteomes" id="UP001293254">
    <property type="component" value="Unassembled WGS sequence"/>
</dbReference>
<protein>
    <submittedName>
        <fullName evidence="2">Uncharacterized protein</fullName>
    </submittedName>
</protein>
<dbReference type="AlphaFoldDB" id="A0AAE2C9A0"/>
<reference evidence="2" key="2">
    <citation type="journal article" date="2024" name="Plant">
        <title>Genomic evolution and insights into agronomic trait innovations of Sesamum species.</title>
        <authorList>
            <person name="Miao H."/>
            <person name="Wang L."/>
            <person name="Qu L."/>
            <person name="Liu H."/>
            <person name="Sun Y."/>
            <person name="Le M."/>
            <person name="Wang Q."/>
            <person name="Wei S."/>
            <person name="Zheng Y."/>
            <person name="Lin W."/>
            <person name="Duan Y."/>
            <person name="Cao H."/>
            <person name="Xiong S."/>
            <person name="Wang X."/>
            <person name="Wei L."/>
            <person name="Li C."/>
            <person name="Ma Q."/>
            <person name="Ju M."/>
            <person name="Zhao R."/>
            <person name="Li G."/>
            <person name="Mu C."/>
            <person name="Tian Q."/>
            <person name="Mei H."/>
            <person name="Zhang T."/>
            <person name="Gao T."/>
            <person name="Zhang H."/>
        </authorList>
    </citation>
    <scope>NUCLEOTIDE SEQUENCE</scope>
    <source>
        <strain evidence="2">3651</strain>
    </source>
</reference>
<comment type="caution">
    <text evidence="2">The sequence shown here is derived from an EMBL/GenBank/DDBJ whole genome shotgun (WGS) entry which is preliminary data.</text>
</comment>
<gene>
    <name evidence="2" type="ORF">Salat_2760600</name>
</gene>
<evidence type="ECO:0000313" key="3">
    <source>
        <dbReference type="Proteomes" id="UP001293254"/>
    </source>
</evidence>
<organism evidence="2 3">
    <name type="scientific">Sesamum alatum</name>
    <dbReference type="NCBI Taxonomy" id="300844"/>
    <lineage>
        <taxon>Eukaryota</taxon>
        <taxon>Viridiplantae</taxon>
        <taxon>Streptophyta</taxon>
        <taxon>Embryophyta</taxon>
        <taxon>Tracheophyta</taxon>
        <taxon>Spermatophyta</taxon>
        <taxon>Magnoliopsida</taxon>
        <taxon>eudicotyledons</taxon>
        <taxon>Gunneridae</taxon>
        <taxon>Pentapetalae</taxon>
        <taxon>asterids</taxon>
        <taxon>lamiids</taxon>
        <taxon>Lamiales</taxon>
        <taxon>Pedaliaceae</taxon>
        <taxon>Sesamum</taxon>
    </lineage>
</organism>
<reference evidence="2" key="1">
    <citation type="submission" date="2020-06" db="EMBL/GenBank/DDBJ databases">
        <authorList>
            <person name="Li T."/>
            <person name="Hu X."/>
            <person name="Zhang T."/>
            <person name="Song X."/>
            <person name="Zhang H."/>
            <person name="Dai N."/>
            <person name="Sheng W."/>
            <person name="Hou X."/>
            <person name="Wei L."/>
        </authorList>
    </citation>
    <scope>NUCLEOTIDE SEQUENCE</scope>
    <source>
        <strain evidence="2">3651</strain>
        <tissue evidence="2">Leaf</tissue>
    </source>
</reference>
<name>A0AAE2C9A0_9LAMI</name>
<sequence length="221" mass="24520">MHFLHLLTTSVGDFSHTNPSTIHHHPTITHIASQPPPDDSPPPPPPPRRHRPAAGILTGASPATRLTCRFAVRQSTPPSSVCPYPISDAPAIASQRSGLSPSNRHQIASTFSLTFRPHPNESHGHHHINRLPVQCEHFPPINFHFHSTVESGLTFQPRRRFAVDSPSHVRPTSRTTYRPSMVNKTIRLDSDVDQSPEMECPTPTQLSFRHSALSSQFTHPS</sequence>
<proteinExistence type="predicted"/>
<evidence type="ECO:0000313" key="2">
    <source>
        <dbReference type="EMBL" id="KAK4413480.1"/>
    </source>
</evidence>
<dbReference type="EMBL" id="JACGWO010000012">
    <property type="protein sequence ID" value="KAK4413480.1"/>
    <property type="molecule type" value="Genomic_DNA"/>
</dbReference>